<dbReference type="OrthoDB" id="5772781at2759"/>
<dbReference type="Gene3D" id="3.90.1200.10">
    <property type="match status" value="1"/>
</dbReference>
<organism evidence="4">
    <name type="scientific">Rhizopus microsporus var. microsporus</name>
    <dbReference type="NCBI Taxonomy" id="86635"/>
    <lineage>
        <taxon>Eukaryota</taxon>
        <taxon>Fungi</taxon>
        <taxon>Fungi incertae sedis</taxon>
        <taxon>Mucoromycota</taxon>
        <taxon>Mucoromycotina</taxon>
        <taxon>Mucoromycetes</taxon>
        <taxon>Mucorales</taxon>
        <taxon>Mucorineae</taxon>
        <taxon>Rhizopodaceae</taxon>
        <taxon>Rhizopus</taxon>
    </lineage>
</organism>
<comment type="catalytic activity">
    <reaction evidence="2">
        <text>N(6)-D-ribulosyl-L-lysyl-[protein] + ATP = N(6)-(3-O-phospho-D-ribulosyl)-L-lysyl-[protein] + ADP + H(+)</text>
        <dbReference type="Rhea" id="RHEA:48432"/>
        <dbReference type="Rhea" id="RHEA-COMP:12103"/>
        <dbReference type="Rhea" id="RHEA-COMP:12104"/>
        <dbReference type="ChEBI" id="CHEBI:15378"/>
        <dbReference type="ChEBI" id="CHEBI:30616"/>
        <dbReference type="ChEBI" id="CHEBI:90418"/>
        <dbReference type="ChEBI" id="CHEBI:90420"/>
        <dbReference type="ChEBI" id="CHEBI:456216"/>
        <dbReference type="EC" id="2.7.1.172"/>
    </reaction>
    <physiologicalReaction direction="left-to-right" evidence="2">
        <dbReference type="Rhea" id="RHEA:48433"/>
    </physiologicalReaction>
</comment>
<protein>
    <recommendedName>
        <fullName evidence="1">protein-ribulosamine 3-kinase</fullName>
        <ecNumber evidence="1">2.7.1.172</ecNumber>
    </recommendedName>
</protein>
<keyword evidence="3 4" id="KW-0418">Kinase</keyword>
<dbReference type="Pfam" id="PF03881">
    <property type="entry name" value="Fructosamin_kin"/>
    <property type="match status" value="1"/>
</dbReference>
<comment type="similarity">
    <text evidence="3">Belongs to the fructosamine kinase family.</text>
</comment>
<dbReference type="InterPro" id="IPR011009">
    <property type="entry name" value="Kinase-like_dom_sf"/>
</dbReference>
<dbReference type="AlphaFoldDB" id="A0A1X0QV10"/>
<gene>
    <name evidence="4" type="ORF">BCV72DRAFT_232919</name>
</gene>
<dbReference type="EMBL" id="KV921999">
    <property type="protein sequence ID" value="ORE03548.1"/>
    <property type="molecule type" value="Genomic_DNA"/>
</dbReference>
<dbReference type="GO" id="GO:0016301">
    <property type="term" value="F:kinase activity"/>
    <property type="evidence" value="ECO:0007669"/>
    <property type="project" value="UniProtKB-UniRule"/>
</dbReference>
<sequence length="300" mass="34148">MTENHYITEKIKSLGLCSTVHHIKSLSGGSISQAAKYTTDKGDFFVKTNRDSEAYKWFKAESLALERINRAVPGFAPRPIHYQESSTDYEQAFIVTEYVPMAGKASGHDIQEKLGISLAQMHSKGTSEKFGFNVTSYCGTTELDNSWCTDWCQFWCKQRMEPLFNQVRGRNKDIDRYGKELCSRMEHWLGPDVLPNIKPALLHGDLWSGNWAVHANTNQPIIFDPAVYYGHNEAEFGMMKMFGGVSQACFDAYDDISETPVIEGREERVMIYELYHHLNHYAMFGGSYASGCIDIMERLL</sequence>
<evidence type="ECO:0000256" key="1">
    <source>
        <dbReference type="ARBA" id="ARBA00011961"/>
    </source>
</evidence>
<dbReference type="PANTHER" id="PTHR12149:SF8">
    <property type="entry name" value="PROTEIN-RIBULOSAMINE 3-KINASE"/>
    <property type="match status" value="1"/>
</dbReference>
<dbReference type="PIRSF" id="PIRSF006221">
    <property type="entry name" value="Ketosamine-3-kinase"/>
    <property type="match status" value="1"/>
</dbReference>
<accession>A0A1X0QV10</accession>
<keyword evidence="3" id="KW-0808">Transferase</keyword>
<dbReference type="VEuPathDB" id="FungiDB:BCV72DRAFT_232919"/>
<reference evidence="4" key="1">
    <citation type="journal article" date="2016" name="Proc. Natl. Acad. Sci. U.S.A.">
        <title>Lipid metabolic changes in an early divergent fungus govern the establishment of a mutualistic symbiosis with endobacteria.</title>
        <authorList>
            <person name="Lastovetsky O.A."/>
            <person name="Gaspar M.L."/>
            <person name="Mondo S.J."/>
            <person name="LaButti K.M."/>
            <person name="Sandor L."/>
            <person name="Grigoriev I.V."/>
            <person name="Henry S.A."/>
            <person name="Pawlowska T.E."/>
        </authorList>
    </citation>
    <scope>NUCLEOTIDE SEQUENCE [LARGE SCALE GENOMIC DNA]</scope>
    <source>
        <strain evidence="4">ATCC 52814</strain>
    </source>
</reference>
<dbReference type="GO" id="GO:0102193">
    <property type="term" value="F:protein-ribulosamine 3-kinase activity"/>
    <property type="evidence" value="ECO:0007669"/>
    <property type="project" value="UniProtKB-EC"/>
</dbReference>
<evidence type="ECO:0000256" key="2">
    <source>
        <dbReference type="ARBA" id="ARBA00048655"/>
    </source>
</evidence>
<evidence type="ECO:0000256" key="3">
    <source>
        <dbReference type="PIRNR" id="PIRNR006221"/>
    </source>
</evidence>
<proteinExistence type="inferred from homology"/>
<dbReference type="SUPFAM" id="SSF56112">
    <property type="entry name" value="Protein kinase-like (PK-like)"/>
    <property type="match status" value="1"/>
</dbReference>
<dbReference type="PANTHER" id="PTHR12149">
    <property type="entry name" value="FRUCTOSAMINE 3 KINASE-RELATED PROTEIN"/>
    <property type="match status" value="1"/>
</dbReference>
<dbReference type="EC" id="2.7.1.172" evidence="1"/>
<name>A0A1X0QV10_RHIZD</name>
<dbReference type="Proteomes" id="UP000242414">
    <property type="component" value="Unassembled WGS sequence"/>
</dbReference>
<evidence type="ECO:0000313" key="4">
    <source>
        <dbReference type="EMBL" id="ORE03548.1"/>
    </source>
</evidence>
<dbReference type="InterPro" id="IPR016477">
    <property type="entry name" value="Fructo-/Ketosamine-3-kinase"/>
</dbReference>
<dbReference type="Gene3D" id="3.30.200.20">
    <property type="entry name" value="Phosphorylase Kinase, domain 1"/>
    <property type="match status" value="1"/>
</dbReference>